<feature type="transmembrane region" description="Helical" evidence="2">
    <location>
        <begin position="142"/>
        <end position="170"/>
    </location>
</feature>
<name>D2VR99_NAEGR</name>
<keyword evidence="2" id="KW-1133">Transmembrane helix</keyword>
<proteinExistence type="predicted"/>
<evidence type="ECO:0000313" key="4">
    <source>
        <dbReference type="EMBL" id="EFC40568.1"/>
    </source>
</evidence>
<dbReference type="VEuPathDB" id="AmoebaDB:NAEGRDRAFT_51628"/>
<feature type="region of interest" description="Disordered" evidence="1">
    <location>
        <begin position="202"/>
        <end position="235"/>
    </location>
</feature>
<reference evidence="4 5" key="1">
    <citation type="journal article" date="2010" name="Cell">
        <title>The genome of Naegleria gruberi illuminates early eukaryotic versatility.</title>
        <authorList>
            <person name="Fritz-Laylin L.K."/>
            <person name="Prochnik S.E."/>
            <person name="Ginger M.L."/>
            <person name="Dacks J.B."/>
            <person name="Carpenter M.L."/>
            <person name="Field M.C."/>
            <person name="Kuo A."/>
            <person name="Paredez A."/>
            <person name="Chapman J."/>
            <person name="Pham J."/>
            <person name="Shu S."/>
            <person name="Neupane R."/>
            <person name="Cipriano M."/>
            <person name="Mancuso J."/>
            <person name="Tu H."/>
            <person name="Salamov A."/>
            <person name="Lindquist E."/>
            <person name="Shapiro H."/>
            <person name="Lucas S."/>
            <person name="Grigoriev I.V."/>
            <person name="Cande W.Z."/>
            <person name="Fulton C."/>
            <person name="Rokhsar D.S."/>
            <person name="Dawson S.C."/>
        </authorList>
    </citation>
    <scope>NUCLEOTIDE SEQUENCE [LARGE SCALE GENOMIC DNA]</scope>
    <source>
        <strain evidence="4 5">NEG-M</strain>
    </source>
</reference>
<dbReference type="OMA" id="NDTECEQ"/>
<evidence type="ECO:0000313" key="5">
    <source>
        <dbReference type="Proteomes" id="UP000006671"/>
    </source>
</evidence>
<dbReference type="RefSeq" id="XP_002673312.1">
    <property type="nucleotide sequence ID" value="XM_002673266.1"/>
</dbReference>
<keyword evidence="3" id="KW-0732">Signal</keyword>
<dbReference type="AlphaFoldDB" id="D2VR99"/>
<evidence type="ECO:0000256" key="2">
    <source>
        <dbReference type="SAM" id="Phobius"/>
    </source>
</evidence>
<dbReference type="EMBL" id="GG738891">
    <property type="protein sequence ID" value="EFC40568.1"/>
    <property type="molecule type" value="Genomic_DNA"/>
</dbReference>
<keyword evidence="2" id="KW-0812">Transmembrane</keyword>
<feature type="compositionally biased region" description="Basic and acidic residues" evidence="1">
    <location>
        <begin position="202"/>
        <end position="226"/>
    </location>
</feature>
<feature type="compositionally biased region" description="Polar residues" evidence="1">
    <location>
        <begin position="96"/>
        <end position="107"/>
    </location>
</feature>
<accession>D2VR99</accession>
<dbReference type="OrthoDB" id="10445336at2759"/>
<dbReference type="KEGG" id="ngr:NAEGRDRAFT_51628"/>
<protein>
    <submittedName>
        <fullName evidence="4">Predicted protein</fullName>
    </submittedName>
</protein>
<dbReference type="GeneID" id="8854907"/>
<dbReference type="InParanoid" id="D2VR99"/>
<keyword evidence="5" id="KW-1185">Reference proteome</keyword>
<sequence length="248" mass="27326">MERNVVMIAQLGLIAILFFSFVSAELECDCEKMFAPVRLPAKHNDTECEQWGYLPSTSNGTLLVNHTLNQNITWSSNSTESQNNSTTSSSKIPTIPANNNNSTRSKTEGNTTLVETMDQVLNGKGKQAQAGVATDKGADPGMIAGIVIGCIAALVILVIFTLMIIGVIIFKSKYKTAYYFVHDVSGKKSFADETADIMRETEEEFSSHFTERNDNESDTNSERGIDLGEMSDDEISEIVDFSNDKFEY</sequence>
<keyword evidence="2" id="KW-0472">Membrane</keyword>
<feature type="region of interest" description="Disordered" evidence="1">
    <location>
        <begin position="74"/>
        <end position="107"/>
    </location>
</feature>
<feature type="signal peptide" evidence="3">
    <location>
        <begin position="1"/>
        <end position="24"/>
    </location>
</feature>
<dbReference type="Proteomes" id="UP000006671">
    <property type="component" value="Unassembled WGS sequence"/>
</dbReference>
<organism evidence="5">
    <name type="scientific">Naegleria gruberi</name>
    <name type="common">Amoeba</name>
    <dbReference type="NCBI Taxonomy" id="5762"/>
    <lineage>
        <taxon>Eukaryota</taxon>
        <taxon>Discoba</taxon>
        <taxon>Heterolobosea</taxon>
        <taxon>Tetramitia</taxon>
        <taxon>Eutetramitia</taxon>
        <taxon>Vahlkampfiidae</taxon>
        <taxon>Naegleria</taxon>
    </lineage>
</organism>
<feature type="compositionally biased region" description="Low complexity" evidence="1">
    <location>
        <begin position="75"/>
        <end position="90"/>
    </location>
</feature>
<evidence type="ECO:0000256" key="1">
    <source>
        <dbReference type="SAM" id="MobiDB-lite"/>
    </source>
</evidence>
<gene>
    <name evidence="4" type="ORF">NAEGRDRAFT_51628</name>
</gene>
<evidence type="ECO:0000256" key="3">
    <source>
        <dbReference type="SAM" id="SignalP"/>
    </source>
</evidence>
<feature type="chain" id="PRO_5003038766" evidence="3">
    <location>
        <begin position="25"/>
        <end position="248"/>
    </location>
</feature>